<keyword evidence="5 6" id="KW-0472">Membrane</keyword>
<keyword evidence="3 6" id="KW-0812">Transmembrane</keyword>
<dbReference type="EMBL" id="SLTR01000248">
    <property type="protein sequence ID" value="TDA89583.1"/>
    <property type="molecule type" value="Genomic_DNA"/>
</dbReference>
<dbReference type="Pfam" id="PF00209">
    <property type="entry name" value="SNF"/>
    <property type="match status" value="1"/>
</dbReference>
<comment type="caution">
    <text evidence="7">The sequence shown here is derived from an EMBL/GenBank/DDBJ whole genome shotgun (WGS) entry which is preliminary data.</text>
</comment>
<proteinExistence type="predicted"/>
<dbReference type="PROSITE" id="PS50267">
    <property type="entry name" value="NA_NEUROTRAN_SYMP_3"/>
    <property type="match status" value="1"/>
</dbReference>
<dbReference type="InterPro" id="IPR037272">
    <property type="entry name" value="SNS_sf"/>
</dbReference>
<sequence>MFVMIIILVVNALQLPNAHLGLEFYLLPKFSALTPEAILAAIGLAFFTLGIGVGNMVAYGSYMGKDQAITSSSIYIILGNLLIAFLMGLIIFPSVFSFGI</sequence>
<feature type="transmembrane region" description="Helical" evidence="6">
    <location>
        <begin position="38"/>
        <end position="62"/>
    </location>
</feature>
<evidence type="ECO:0000256" key="6">
    <source>
        <dbReference type="SAM" id="Phobius"/>
    </source>
</evidence>
<feature type="transmembrane region" description="Helical" evidence="6">
    <location>
        <begin position="74"/>
        <end position="96"/>
    </location>
</feature>
<evidence type="ECO:0000256" key="2">
    <source>
        <dbReference type="ARBA" id="ARBA00022448"/>
    </source>
</evidence>
<evidence type="ECO:0000313" key="7">
    <source>
        <dbReference type="EMBL" id="TDA89583.1"/>
    </source>
</evidence>
<evidence type="ECO:0000256" key="5">
    <source>
        <dbReference type="ARBA" id="ARBA00023136"/>
    </source>
</evidence>
<evidence type="ECO:0000313" key="8">
    <source>
        <dbReference type="Proteomes" id="UP000294823"/>
    </source>
</evidence>
<accession>A0ABY2D330</accession>
<dbReference type="PANTHER" id="PTHR42948:SF1">
    <property type="entry name" value="TRANSPORTER"/>
    <property type="match status" value="1"/>
</dbReference>
<evidence type="ECO:0000256" key="3">
    <source>
        <dbReference type="ARBA" id="ARBA00022692"/>
    </source>
</evidence>
<organism evidence="7 8">
    <name type="scientific">Halomonas marinisediminis</name>
    <dbReference type="NCBI Taxonomy" id="2546095"/>
    <lineage>
        <taxon>Bacteria</taxon>
        <taxon>Pseudomonadati</taxon>
        <taxon>Pseudomonadota</taxon>
        <taxon>Gammaproteobacteria</taxon>
        <taxon>Oceanospirillales</taxon>
        <taxon>Halomonadaceae</taxon>
        <taxon>Halomonas</taxon>
    </lineage>
</organism>
<comment type="subcellular location">
    <subcellularLocation>
        <location evidence="1">Membrane</location>
        <topology evidence="1">Multi-pass membrane protein</topology>
    </subcellularLocation>
</comment>
<name>A0ABY2D330_9GAMM</name>
<keyword evidence="8" id="KW-1185">Reference proteome</keyword>
<dbReference type="PANTHER" id="PTHR42948">
    <property type="entry name" value="TRANSPORTER"/>
    <property type="match status" value="1"/>
</dbReference>
<keyword evidence="2" id="KW-0813">Transport</keyword>
<dbReference type="Proteomes" id="UP000294823">
    <property type="component" value="Unassembled WGS sequence"/>
</dbReference>
<evidence type="ECO:0000256" key="1">
    <source>
        <dbReference type="ARBA" id="ARBA00004141"/>
    </source>
</evidence>
<feature type="non-terminal residue" evidence="7">
    <location>
        <position position="100"/>
    </location>
</feature>
<gene>
    <name evidence="7" type="ORF">E0702_16560</name>
</gene>
<dbReference type="SUPFAM" id="SSF161070">
    <property type="entry name" value="SNF-like"/>
    <property type="match status" value="1"/>
</dbReference>
<evidence type="ECO:0000256" key="4">
    <source>
        <dbReference type="ARBA" id="ARBA00022989"/>
    </source>
</evidence>
<protein>
    <submittedName>
        <fullName evidence="7">Sodium-dependent transporter</fullName>
    </submittedName>
</protein>
<dbReference type="InterPro" id="IPR000175">
    <property type="entry name" value="Na/ntran_symport"/>
</dbReference>
<reference evidence="7 8" key="1">
    <citation type="submission" date="2019-03" db="EMBL/GenBank/DDBJ databases">
        <title>Halomonas marinisediminis sp. nov., a moderately halophilic bacterium isolated from the Bohai Gulf.</title>
        <authorList>
            <person name="Ji X."/>
        </authorList>
    </citation>
    <scope>NUCLEOTIDE SEQUENCE [LARGE SCALE GENOMIC DNA]</scope>
    <source>
        <strain evidence="7 8">204</strain>
    </source>
</reference>
<keyword evidence="4 6" id="KW-1133">Transmembrane helix</keyword>